<dbReference type="eggNOG" id="COG0248">
    <property type="taxonomic scope" value="Bacteria"/>
</dbReference>
<accession>A4A0I0</accession>
<gene>
    <name evidence="4" type="ORF">DSM3645_25562</name>
</gene>
<comment type="caution">
    <text evidence="4">The sequence shown here is derived from an EMBL/GenBank/DDBJ whole genome shotgun (WGS) entry which is preliminary data.</text>
</comment>
<evidence type="ECO:0000313" key="5">
    <source>
        <dbReference type="Proteomes" id="UP000004358"/>
    </source>
</evidence>
<dbReference type="SUPFAM" id="SSF53067">
    <property type="entry name" value="Actin-like ATPase domain"/>
    <property type="match status" value="2"/>
</dbReference>
<dbReference type="OrthoDB" id="9807195at2"/>
<dbReference type="STRING" id="314230.DSM3645_25562"/>
<dbReference type="InterPro" id="IPR030673">
    <property type="entry name" value="PyroPPase_GppA_Ppx"/>
</dbReference>
<dbReference type="Pfam" id="PF21447">
    <property type="entry name" value="Ppx-GppA_III"/>
    <property type="match status" value="1"/>
</dbReference>
<evidence type="ECO:0000313" key="4">
    <source>
        <dbReference type="EMBL" id="EAQ77800.1"/>
    </source>
</evidence>
<dbReference type="Gene3D" id="3.30.420.150">
    <property type="entry name" value="Exopolyphosphatase. Domain 2"/>
    <property type="match status" value="1"/>
</dbReference>
<dbReference type="Proteomes" id="UP000004358">
    <property type="component" value="Unassembled WGS sequence"/>
</dbReference>
<keyword evidence="1" id="KW-0378">Hydrolase</keyword>
<sequence length="541" mass="59754">MKRRRMKKIVDTPPDLQLSPGDKLAAIDIGSNSLRLVVAQVTPGPDYRVLDEERQSTRLARSVSSTGRLDEDSIEESLAALRRFKKIAAGFEVKTIRTIATCAVREAENGAEFCERALRDVELEIDVISSEQEAHLAFLSVARAFDITDRNVAVADIGGGSTEIILASAGHVEEIIATQLGAVRMTELYAPQNSLFQSAEDYARMTEEIDRELKKTVRKRPFVPQVMYGTGGTFTTLAAMQMAQKGEVGQPEWGYRITHADVSHMLDMLKKMNVKQRRGVAGLSADRADIIVAGLIIIDRIMARLDVNILHVHDRGIRDGLIISMIDPTDAARVSEEDSKREMEFFAKSCGVDMPHTLHVANLAVELYQQLAEPLGLAPADARLIYASAVLQDAGYLINYEKHHKHSYNLILNSQLPGFSRHELELIANVARYHRGSAPKKKHRNFTRLSSEDQVRVRALASILRLAGALDRSHSQHVQSVQAEKTPTQVKLLLASQGDSEVDLWAARSRAEFFEKVFDLEVVVCVGKPTSTSASAGAPTS</sequence>
<dbReference type="SUPFAM" id="SSF109604">
    <property type="entry name" value="HD-domain/PDEase-like"/>
    <property type="match status" value="1"/>
</dbReference>
<reference evidence="4 5" key="1">
    <citation type="submission" date="2006-02" db="EMBL/GenBank/DDBJ databases">
        <authorList>
            <person name="Amann R."/>
            <person name="Ferriera S."/>
            <person name="Johnson J."/>
            <person name="Kravitz S."/>
            <person name="Halpern A."/>
            <person name="Remington K."/>
            <person name="Beeson K."/>
            <person name="Tran B."/>
            <person name="Rogers Y.-H."/>
            <person name="Friedman R."/>
            <person name="Venter J.C."/>
        </authorList>
    </citation>
    <scope>NUCLEOTIDE SEQUENCE [LARGE SCALE GENOMIC DNA]</scope>
    <source>
        <strain evidence="4 5">DSM 3645</strain>
    </source>
</reference>
<dbReference type="RefSeq" id="WP_002653007.1">
    <property type="nucleotide sequence ID" value="NZ_CH672376.1"/>
</dbReference>
<name>A4A0I0_9BACT</name>
<dbReference type="Gene3D" id="1.10.3210.10">
    <property type="entry name" value="Hypothetical protein af1432"/>
    <property type="match status" value="1"/>
</dbReference>
<dbReference type="GO" id="GO:0016462">
    <property type="term" value="F:pyrophosphatase activity"/>
    <property type="evidence" value="ECO:0007669"/>
    <property type="project" value="TreeGrafter"/>
</dbReference>
<feature type="domain" description="Ppx/GppA phosphatase N-terminal" evidence="2">
    <location>
        <begin position="37"/>
        <end position="326"/>
    </location>
</feature>
<dbReference type="HOGENOM" id="CLU_025908_4_2_0"/>
<evidence type="ECO:0000259" key="3">
    <source>
        <dbReference type="Pfam" id="PF21447"/>
    </source>
</evidence>
<dbReference type="CDD" id="cd24006">
    <property type="entry name" value="ASKHA_NBD_PPX_GppA"/>
    <property type="match status" value="1"/>
</dbReference>
<protein>
    <submittedName>
        <fullName evidence="4">Ppx/GppA phosphatase</fullName>
    </submittedName>
</protein>
<dbReference type="EMBL" id="AANZ01000028">
    <property type="protein sequence ID" value="EAQ77800.1"/>
    <property type="molecule type" value="Genomic_DNA"/>
</dbReference>
<organism evidence="4 5">
    <name type="scientific">Blastopirellula marina DSM 3645</name>
    <dbReference type="NCBI Taxonomy" id="314230"/>
    <lineage>
        <taxon>Bacteria</taxon>
        <taxon>Pseudomonadati</taxon>
        <taxon>Planctomycetota</taxon>
        <taxon>Planctomycetia</taxon>
        <taxon>Pirellulales</taxon>
        <taxon>Pirellulaceae</taxon>
        <taxon>Blastopirellula</taxon>
    </lineage>
</organism>
<dbReference type="PANTHER" id="PTHR30005">
    <property type="entry name" value="EXOPOLYPHOSPHATASE"/>
    <property type="match status" value="1"/>
</dbReference>
<evidence type="ECO:0000259" key="2">
    <source>
        <dbReference type="Pfam" id="PF02541"/>
    </source>
</evidence>
<dbReference type="AlphaFoldDB" id="A4A0I0"/>
<dbReference type="InterPro" id="IPR003695">
    <property type="entry name" value="Ppx_GppA_N"/>
</dbReference>
<dbReference type="InterPro" id="IPR048950">
    <property type="entry name" value="Ppx_GppA_C"/>
</dbReference>
<dbReference type="Gene3D" id="3.30.420.40">
    <property type="match status" value="1"/>
</dbReference>
<dbReference type="InterPro" id="IPR050273">
    <property type="entry name" value="GppA/Ppx_hydrolase"/>
</dbReference>
<dbReference type="InterPro" id="IPR003607">
    <property type="entry name" value="HD/PDEase_dom"/>
</dbReference>
<dbReference type="PANTHER" id="PTHR30005:SF0">
    <property type="entry name" value="RETROGRADE REGULATION PROTEIN 2"/>
    <property type="match status" value="1"/>
</dbReference>
<proteinExistence type="predicted"/>
<dbReference type="InterPro" id="IPR043129">
    <property type="entry name" value="ATPase_NBD"/>
</dbReference>
<feature type="domain" description="Ppx/GppA phosphatase C-terminal" evidence="3">
    <location>
        <begin position="344"/>
        <end position="492"/>
    </location>
</feature>
<evidence type="ECO:0000256" key="1">
    <source>
        <dbReference type="ARBA" id="ARBA00022801"/>
    </source>
</evidence>
<dbReference type="Pfam" id="PF02541">
    <property type="entry name" value="Ppx-GppA"/>
    <property type="match status" value="1"/>
</dbReference>
<dbReference type="PIRSF" id="PIRSF001267">
    <property type="entry name" value="Pyrophosphatase_GppA_Ppx"/>
    <property type="match status" value="1"/>
</dbReference>
<dbReference type="CDD" id="cd00077">
    <property type="entry name" value="HDc"/>
    <property type="match status" value="1"/>
</dbReference>